<feature type="domain" description="Protein kinase" evidence="7">
    <location>
        <begin position="1"/>
        <end position="105"/>
    </location>
</feature>
<protein>
    <recommendedName>
        <fullName evidence="7">Protein kinase domain-containing protein</fullName>
    </recommendedName>
</protein>
<name>A0A427AX42_ENSVE</name>
<dbReference type="PROSITE" id="PS50011">
    <property type="entry name" value="PROTEIN_KINASE_DOM"/>
    <property type="match status" value="1"/>
</dbReference>
<keyword evidence="4" id="KW-0547">Nucleotide-binding</keyword>
<dbReference type="InterPro" id="IPR050538">
    <property type="entry name" value="MAP_kinase_kinase_kinase"/>
</dbReference>
<evidence type="ECO:0000256" key="3">
    <source>
        <dbReference type="ARBA" id="ARBA00022679"/>
    </source>
</evidence>
<evidence type="ECO:0000256" key="5">
    <source>
        <dbReference type="ARBA" id="ARBA00022777"/>
    </source>
</evidence>
<accession>A0A427AX42</accession>
<sequence>MLHLYSDGVFFAIKEVLLLDQGINAPQCILQLEQEVALLRQFEHENIVQYYGTDKTQALFKIGRGERPPIPNYLSRDARDFISQCVKVNPVDRPSASQLLEHPFVKRSLPISTDSKSSWHLHKEI</sequence>
<reference evidence="8 9" key="1">
    <citation type="journal article" date="2014" name="Agronomy (Basel)">
        <title>A Draft Genome Sequence for Ensete ventricosum, the Drought-Tolerant Tree Against Hunger.</title>
        <authorList>
            <person name="Harrison J."/>
            <person name="Moore K.A."/>
            <person name="Paszkiewicz K."/>
            <person name="Jones T."/>
            <person name="Grant M."/>
            <person name="Ambacheew D."/>
            <person name="Muzemil S."/>
            <person name="Studholme D.J."/>
        </authorList>
    </citation>
    <scope>NUCLEOTIDE SEQUENCE [LARGE SCALE GENOMIC DNA]</scope>
</reference>
<dbReference type="InterPro" id="IPR011009">
    <property type="entry name" value="Kinase-like_dom_sf"/>
</dbReference>
<evidence type="ECO:0000313" key="9">
    <source>
        <dbReference type="Proteomes" id="UP000287651"/>
    </source>
</evidence>
<organism evidence="8 9">
    <name type="scientific">Ensete ventricosum</name>
    <name type="common">Abyssinian banana</name>
    <name type="synonym">Musa ensete</name>
    <dbReference type="NCBI Taxonomy" id="4639"/>
    <lineage>
        <taxon>Eukaryota</taxon>
        <taxon>Viridiplantae</taxon>
        <taxon>Streptophyta</taxon>
        <taxon>Embryophyta</taxon>
        <taxon>Tracheophyta</taxon>
        <taxon>Spermatophyta</taxon>
        <taxon>Magnoliopsida</taxon>
        <taxon>Liliopsida</taxon>
        <taxon>Zingiberales</taxon>
        <taxon>Musaceae</taxon>
        <taxon>Ensete</taxon>
    </lineage>
</organism>
<dbReference type="Gene3D" id="1.10.510.10">
    <property type="entry name" value="Transferase(Phosphotransferase) domain 1"/>
    <property type="match status" value="1"/>
</dbReference>
<evidence type="ECO:0000259" key="7">
    <source>
        <dbReference type="PROSITE" id="PS50011"/>
    </source>
</evidence>
<dbReference type="PANTHER" id="PTHR48016:SF29">
    <property type="entry name" value="MITOGEN-ACTIVATED PROTEIN KINASE KINASE KINASE 1-RELATED"/>
    <property type="match status" value="1"/>
</dbReference>
<comment type="similarity">
    <text evidence="1">Belongs to the protein kinase superfamily. STE Ser/Thr protein kinase family. MAP kinase kinase kinase subfamily.</text>
</comment>
<dbReference type="GO" id="GO:0005737">
    <property type="term" value="C:cytoplasm"/>
    <property type="evidence" value="ECO:0007669"/>
    <property type="project" value="TreeGrafter"/>
</dbReference>
<keyword evidence="2" id="KW-0723">Serine/threonine-protein kinase</keyword>
<evidence type="ECO:0000256" key="1">
    <source>
        <dbReference type="ARBA" id="ARBA00006529"/>
    </source>
</evidence>
<gene>
    <name evidence="8" type="ORF">B296_00006898</name>
</gene>
<dbReference type="Gene3D" id="3.30.200.20">
    <property type="entry name" value="Phosphorylase Kinase, domain 1"/>
    <property type="match status" value="1"/>
</dbReference>
<proteinExistence type="inferred from homology"/>
<dbReference type="PANTHER" id="PTHR48016">
    <property type="entry name" value="MAP KINASE KINASE KINASE SSK2-RELATED-RELATED"/>
    <property type="match status" value="1"/>
</dbReference>
<keyword evidence="6" id="KW-0067">ATP-binding</keyword>
<comment type="caution">
    <text evidence="8">The sequence shown here is derived from an EMBL/GenBank/DDBJ whole genome shotgun (WGS) entry which is preliminary data.</text>
</comment>
<dbReference type="EMBL" id="AMZH03001057">
    <property type="protein sequence ID" value="RRT80801.1"/>
    <property type="molecule type" value="Genomic_DNA"/>
</dbReference>
<evidence type="ECO:0000256" key="6">
    <source>
        <dbReference type="ARBA" id="ARBA00022840"/>
    </source>
</evidence>
<dbReference type="Proteomes" id="UP000287651">
    <property type="component" value="Unassembled WGS sequence"/>
</dbReference>
<keyword evidence="3" id="KW-0808">Transferase</keyword>
<dbReference type="InterPro" id="IPR000719">
    <property type="entry name" value="Prot_kinase_dom"/>
</dbReference>
<evidence type="ECO:0000256" key="2">
    <source>
        <dbReference type="ARBA" id="ARBA00022527"/>
    </source>
</evidence>
<evidence type="ECO:0000313" key="8">
    <source>
        <dbReference type="EMBL" id="RRT80801.1"/>
    </source>
</evidence>
<dbReference type="GO" id="GO:0004709">
    <property type="term" value="F:MAP kinase kinase kinase activity"/>
    <property type="evidence" value="ECO:0007669"/>
    <property type="project" value="TreeGrafter"/>
</dbReference>
<evidence type="ECO:0000256" key="4">
    <source>
        <dbReference type="ARBA" id="ARBA00022741"/>
    </source>
</evidence>
<keyword evidence="5" id="KW-0418">Kinase</keyword>
<dbReference type="GO" id="GO:0005524">
    <property type="term" value="F:ATP binding"/>
    <property type="evidence" value="ECO:0007669"/>
    <property type="project" value="UniProtKB-KW"/>
</dbReference>
<dbReference type="AlphaFoldDB" id="A0A427AX42"/>
<dbReference type="SUPFAM" id="SSF56112">
    <property type="entry name" value="Protein kinase-like (PK-like)"/>
    <property type="match status" value="2"/>
</dbReference>